<gene>
    <name evidence="1" type="ORF">PECUL_23A047083</name>
</gene>
<dbReference type="AlphaFoldDB" id="A0AAD1SFH1"/>
<proteinExistence type="predicted"/>
<organism evidence="1 2">
    <name type="scientific">Pelobates cultripes</name>
    <name type="common">Western spadefoot toad</name>
    <dbReference type="NCBI Taxonomy" id="61616"/>
    <lineage>
        <taxon>Eukaryota</taxon>
        <taxon>Metazoa</taxon>
        <taxon>Chordata</taxon>
        <taxon>Craniata</taxon>
        <taxon>Vertebrata</taxon>
        <taxon>Euteleostomi</taxon>
        <taxon>Amphibia</taxon>
        <taxon>Batrachia</taxon>
        <taxon>Anura</taxon>
        <taxon>Pelobatoidea</taxon>
        <taxon>Pelobatidae</taxon>
        <taxon>Pelobates</taxon>
    </lineage>
</organism>
<protein>
    <submittedName>
        <fullName evidence="1">Uncharacterized protein</fullName>
    </submittedName>
</protein>
<reference evidence="1" key="1">
    <citation type="submission" date="2022-03" db="EMBL/GenBank/DDBJ databases">
        <authorList>
            <person name="Alioto T."/>
            <person name="Alioto T."/>
            <person name="Gomez Garrido J."/>
        </authorList>
    </citation>
    <scope>NUCLEOTIDE SEQUENCE</scope>
</reference>
<evidence type="ECO:0000313" key="1">
    <source>
        <dbReference type="EMBL" id="CAH2300502.1"/>
    </source>
</evidence>
<evidence type="ECO:0000313" key="2">
    <source>
        <dbReference type="Proteomes" id="UP001295444"/>
    </source>
</evidence>
<sequence>MKPQNIPAAVPIVRVHFFATKERLMQVARDLASMTGRYAGIQVFADLSPATLAFSTITKALKIGISDPTHHPQEWIRQSPHRLKRDTNCYRNGTFHYKQMLLPSRAWSRPQPALQGTGRELRQPIHASTRLTTEPLQCDFLTL</sequence>
<dbReference type="EMBL" id="OW240917">
    <property type="protein sequence ID" value="CAH2300502.1"/>
    <property type="molecule type" value="Genomic_DNA"/>
</dbReference>
<dbReference type="Proteomes" id="UP001295444">
    <property type="component" value="Chromosome 06"/>
</dbReference>
<keyword evidence="2" id="KW-1185">Reference proteome</keyword>
<name>A0AAD1SFH1_PELCU</name>
<accession>A0AAD1SFH1</accession>